<feature type="transmembrane region" description="Helical" evidence="6">
    <location>
        <begin position="39"/>
        <end position="60"/>
    </location>
</feature>
<dbReference type="InterPro" id="IPR027379">
    <property type="entry name" value="CLS_N"/>
</dbReference>
<evidence type="ECO:0000259" key="7">
    <source>
        <dbReference type="Pfam" id="PF13396"/>
    </source>
</evidence>
<evidence type="ECO:0000313" key="8">
    <source>
        <dbReference type="EMBL" id="SDO63804.1"/>
    </source>
</evidence>
<gene>
    <name evidence="9" type="ORF">E3O21_19655</name>
    <name evidence="8" type="ORF">SAMN05216368_1308</name>
</gene>
<evidence type="ECO:0000256" key="3">
    <source>
        <dbReference type="ARBA" id="ARBA00022692"/>
    </source>
</evidence>
<evidence type="ECO:0000313" key="9">
    <source>
        <dbReference type="EMBL" id="TFB71920.1"/>
    </source>
</evidence>
<feature type="transmembrane region" description="Helical" evidence="6">
    <location>
        <begin position="6"/>
        <end position="27"/>
    </location>
</feature>
<dbReference type="AlphaFoldDB" id="A0A4V3I801"/>
<feature type="domain" description="Cardiolipin synthase N-terminal" evidence="7">
    <location>
        <begin position="13"/>
        <end position="61"/>
    </location>
</feature>
<proteinExistence type="predicted"/>
<evidence type="ECO:0000256" key="6">
    <source>
        <dbReference type="SAM" id="Phobius"/>
    </source>
</evidence>
<organism evidence="8 10">
    <name type="scientific">Cryobacterium flavum</name>
    <dbReference type="NCBI Taxonomy" id="1424659"/>
    <lineage>
        <taxon>Bacteria</taxon>
        <taxon>Bacillati</taxon>
        <taxon>Actinomycetota</taxon>
        <taxon>Actinomycetes</taxon>
        <taxon>Micrococcales</taxon>
        <taxon>Microbacteriaceae</taxon>
        <taxon>Cryobacterium</taxon>
    </lineage>
</organism>
<protein>
    <submittedName>
        <fullName evidence="8">Cardiolipin synthase</fullName>
    </submittedName>
</protein>
<evidence type="ECO:0000256" key="4">
    <source>
        <dbReference type="ARBA" id="ARBA00022989"/>
    </source>
</evidence>
<dbReference type="EMBL" id="FNIB01000030">
    <property type="protein sequence ID" value="SDO63804.1"/>
    <property type="molecule type" value="Genomic_DNA"/>
</dbReference>
<dbReference type="EMBL" id="SOFD01000045">
    <property type="protein sequence ID" value="TFB71920.1"/>
    <property type="molecule type" value="Genomic_DNA"/>
</dbReference>
<keyword evidence="5 6" id="KW-0472">Membrane</keyword>
<evidence type="ECO:0000256" key="5">
    <source>
        <dbReference type="ARBA" id="ARBA00023136"/>
    </source>
</evidence>
<dbReference type="Proteomes" id="UP000298252">
    <property type="component" value="Unassembled WGS sequence"/>
</dbReference>
<evidence type="ECO:0000313" key="11">
    <source>
        <dbReference type="Proteomes" id="UP000298252"/>
    </source>
</evidence>
<reference evidence="8 10" key="1">
    <citation type="submission" date="2016-10" db="EMBL/GenBank/DDBJ databases">
        <authorList>
            <person name="Varghese N."/>
            <person name="Submissions S."/>
        </authorList>
    </citation>
    <scope>NUCLEOTIDE SEQUENCE [LARGE SCALE GENOMIC DNA]</scope>
    <source>
        <strain evidence="8 10">CGMCC 1.11215</strain>
    </source>
</reference>
<keyword evidence="4 6" id="KW-1133">Transmembrane helix</keyword>
<evidence type="ECO:0000256" key="2">
    <source>
        <dbReference type="ARBA" id="ARBA00022475"/>
    </source>
</evidence>
<evidence type="ECO:0000256" key="1">
    <source>
        <dbReference type="ARBA" id="ARBA00004651"/>
    </source>
</evidence>
<keyword evidence="2" id="KW-1003">Cell membrane</keyword>
<evidence type="ECO:0000313" key="10">
    <source>
        <dbReference type="Proteomes" id="UP000199639"/>
    </source>
</evidence>
<dbReference type="Proteomes" id="UP000199639">
    <property type="component" value="Unassembled WGS sequence"/>
</dbReference>
<dbReference type="Pfam" id="PF13396">
    <property type="entry name" value="PLDc_N"/>
    <property type="match status" value="1"/>
</dbReference>
<keyword evidence="11" id="KW-1185">Reference proteome</keyword>
<dbReference type="RefSeq" id="WP_092342664.1">
    <property type="nucleotide sequence ID" value="NZ_FNIB01000030.1"/>
</dbReference>
<sequence>MNFLTPEFAVGILAIAGFITVIIVAFLEIGRAPIAPMARLAWCAIVFFIPFLGVLAWFIFGARTPRSAGLQTH</sequence>
<keyword evidence="3 6" id="KW-0812">Transmembrane</keyword>
<accession>A0A4V3I801</accession>
<dbReference type="GO" id="GO:0005886">
    <property type="term" value="C:plasma membrane"/>
    <property type="evidence" value="ECO:0007669"/>
    <property type="project" value="UniProtKB-SubCell"/>
</dbReference>
<name>A0A4V3I801_9MICO</name>
<reference evidence="9 11" key="2">
    <citation type="submission" date="2019-03" db="EMBL/GenBank/DDBJ databases">
        <title>Genomics of glacier-inhabiting Cryobacterium strains.</title>
        <authorList>
            <person name="Liu Q."/>
            <person name="Xin Y.-H."/>
        </authorList>
    </citation>
    <scope>NUCLEOTIDE SEQUENCE [LARGE SCALE GENOMIC DNA]</scope>
    <source>
        <strain evidence="9 11">Hh8</strain>
    </source>
</reference>
<comment type="subcellular location">
    <subcellularLocation>
        <location evidence="1">Cell membrane</location>
        <topology evidence="1">Multi-pass membrane protein</topology>
    </subcellularLocation>
</comment>